<dbReference type="PRINTS" id="PR00975">
    <property type="entry name" value="RIBOSOMALS19"/>
</dbReference>
<dbReference type="GO" id="GO:0019843">
    <property type="term" value="F:rRNA binding"/>
    <property type="evidence" value="ECO:0007669"/>
    <property type="project" value="UniProtKB-UniRule"/>
</dbReference>
<dbReference type="InterPro" id="IPR002222">
    <property type="entry name" value="Ribosomal_uS19"/>
</dbReference>
<evidence type="ECO:0000313" key="8">
    <source>
        <dbReference type="EMBL" id="SPC34007.1"/>
    </source>
</evidence>
<dbReference type="NCBIfam" id="NF003121">
    <property type="entry name" value="PRK04038.1"/>
    <property type="match status" value="1"/>
</dbReference>
<comment type="function">
    <text evidence="1 6">Protein S19 forms a complex with S13 that binds strongly to the 16S ribosomal RNA.</text>
</comment>
<evidence type="ECO:0000256" key="2">
    <source>
        <dbReference type="ARBA" id="ARBA00007345"/>
    </source>
</evidence>
<evidence type="ECO:0000256" key="1">
    <source>
        <dbReference type="ARBA" id="ARBA00003239"/>
    </source>
</evidence>
<dbReference type="HAMAP" id="MF_00531">
    <property type="entry name" value="Ribosomal_uS19"/>
    <property type="match status" value="1"/>
</dbReference>
<keyword evidence="3 6" id="KW-0689">Ribosomal protein</keyword>
<accession>A0A2K5AQW3</accession>
<evidence type="ECO:0000256" key="6">
    <source>
        <dbReference type="HAMAP-Rule" id="MF_00531"/>
    </source>
</evidence>
<evidence type="ECO:0000256" key="4">
    <source>
        <dbReference type="ARBA" id="ARBA00023274"/>
    </source>
</evidence>
<dbReference type="PANTHER" id="PTHR11880">
    <property type="entry name" value="RIBOSOMAL PROTEIN S19P FAMILY MEMBER"/>
    <property type="match status" value="1"/>
</dbReference>
<evidence type="ECO:0000256" key="7">
    <source>
        <dbReference type="RuleBase" id="RU003485"/>
    </source>
</evidence>
<protein>
    <recommendedName>
        <fullName evidence="5 6">Small ribosomal subunit protein uS19</fullName>
    </recommendedName>
</protein>
<dbReference type="Proteomes" id="UP000236248">
    <property type="component" value="Chromosome NCAV"/>
</dbReference>
<dbReference type="PANTHER" id="PTHR11880:SF2">
    <property type="entry name" value="SMALL RIBOSOMAL SUBUNIT PROTEIN US19"/>
    <property type="match status" value="1"/>
</dbReference>
<comment type="similarity">
    <text evidence="2 6 7">Belongs to the universal ribosomal protein uS19 family.</text>
</comment>
<dbReference type="InterPro" id="IPR020934">
    <property type="entry name" value="Ribosomal_uS19_CS"/>
</dbReference>
<dbReference type="InterPro" id="IPR005713">
    <property type="entry name" value="Ribosomal_uS19_euk/arc"/>
</dbReference>
<sequence length="135" mass="15315">MDADMVKEFRYRGRTLQELQEMSMEELINILPSRIRRTLKRGLGEERLKLLRELKAAKDNPSGKPVKTHLRDMPILPNMVGLTIHIANGKEFVPVEIKPEMIGHYLGEYAITNKPVKHGTPGIGASRSSLYVPLK</sequence>
<evidence type="ECO:0000256" key="3">
    <source>
        <dbReference type="ARBA" id="ARBA00022980"/>
    </source>
</evidence>
<keyword evidence="6" id="KW-0699">rRNA-binding</keyword>
<dbReference type="Gene3D" id="3.30.860.10">
    <property type="entry name" value="30s Ribosomal Protein S19, Chain A"/>
    <property type="match status" value="1"/>
</dbReference>
<keyword evidence="4 6" id="KW-0687">Ribonucleoprotein</keyword>
<dbReference type="InterPro" id="IPR023575">
    <property type="entry name" value="Ribosomal_uS19_SF"/>
</dbReference>
<dbReference type="GO" id="GO:0000028">
    <property type="term" value="P:ribosomal small subunit assembly"/>
    <property type="evidence" value="ECO:0007669"/>
    <property type="project" value="TreeGrafter"/>
</dbReference>
<dbReference type="PIRSF" id="PIRSF002144">
    <property type="entry name" value="Ribosomal_S19"/>
    <property type="match status" value="1"/>
</dbReference>
<evidence type="ECO:0000313" key="9">
    <source>
        <dbReference type="Proteomes" id="UP000236248"/>
    </source>
</evidence>
<dbReference type="AlphaFoldDB" id="A0A2K5AQW3"/>
<dbReference type="SUPFAM" id="SSF54570">
    <property type="entry name" value="Ribosomal protein S19"/>
    <property type="match status" value="1"/>
</dbReference>
<dbReference type="FunFam" id="3.30.860.10:FF:000002">
    <property type="entry name" value="40S ribosomal protein S15"/>
    <property type="match status" value="1"/>
</dbReference>
<dbReference type="GO" id="GO:0003735">
    <property type="term" value="F:structural constituent of ribosome"/>
    <property type="evidence" value="ECO:0007669"/>
    <property type="project" value="UniProtKB-UniRule"/>
</dbReference>
<organism evidence="8 9">
    <name type="scientific">Candidatus Nitrosocaldus cavascurensis</name>
    <dbReference type="NCBI Taxonomy" id="2058097"/>
    <lineage>
        <taxon>Archaea</taxon>
        <taxon>Nitrososphaerota</taxon>
        <taxon>Nitrososphaeria</taxon>
        <taxon>Candidatus Nitrosocaldales</taxon>
        <taxon>Candidatus Nitrosocaldaceae</taxon>
        <taxon>Candidatus Nitrosocaldus</taxon>
    </lineage>
</organism>
<keyword evidence="6" id="KW-0694">RNA-binding</keyword>
<reference evidence="9" key="1">
    <citation type="submission" date="2018-01" db="EMBL/GenBank/DDBJ databases">
        <authorList>
            <person name="Kerou L M."/>
        </authorList>
    </citation>
    <scope>NUCLEOTIDE SEQUENCE [LARGE SCALE GENOMIC DNA]</scope>
    <source>
        <strain evidence="9">SCU2</strain>
    </source>
</reference>
<dbReference type="NCBIfam" id="TIGR01025">
    <property type="entry name" value="uS19_arch"/>
    <property type="match status" value="1"/>
</dbReference>
<dbReference type="Pfam" id="PF00203">
    <property type="entry name" value="Ribosomal_S19"/>
    <property type="match status" value="1"/>
</dbReference>
<dbReference type="PROSITE" id="PS00323">
    <property type="entry name" value="RIBOSOMAL_S19"/>
    <property type="match status" value="1"/>
</dbReference>
<proteinExistence type="inferred from homology"/>
<evidence type="ECO:0000256" key="5">
    <source>
        <dbReference type="ARBA" id="ARBA00035163"/>
    </source>
</evidence>
<dbReference type="KEGG" id="ncv:NCAV_0829"/>
<dbReference type="GO" id="GO:0006412">
    <property type="term" value="P:translation"/>
    <property type="evidence" value="ECO:0007669"/>
    <property type="project" value="UniProtKB-UniRule"/>
</dbReference>
<dbReference type="GO" id="GO:0022627">
    <property type="term" value="C:cytosolic small ribosomal subunit"/>
    <property type="evidence" value="ECO:0007669"/>
    <property type="project" value="UniProtKB-UniRule"/>
</dbReference>
<name>A0A2K5AQW3_9ARCH</name>
<dbReference type="EMBL" id="LT981265">
    <property type="protein sequence ID" value="SPC34007.1"/>
    <property type="molecule type" value="Genomic_DNA"/>
</dbReference>
<keyword evidence="9" id="KW-1185">Reference proteome</keyword>
<gene>
    <name evidence="6 8" type="primary">rps19p</name>
    <name evidence="8" type="ORF">NCAV_0829</name>
</gene>